<sequence length="55" mass="6296">MVDIQLKYHATNDTKRATIPLNTLYEYAIACRDHVQLIDNKLTIIGEKPTRPVAE</sequence>
<evidence type="ECO:0000313" key="2">
    <source>
        <dbReference type="Proteomes" id="UP000029227"/>
    </source>
</evidence>
<dbReference type="AlphaFoldDB" id="A0A090R1H7"/>
<accession>A0A090R1H7</accession>
<dbReference type="Proteomes" id="UP000029227">
    <property type="component" value="Unassembled WGS sequence"/>
</dbReference>
<proteinExistence type="predicted"/>
<protein>
    <submittedName>
        <fullName evidence="1">Uncharacterized protein</fullName>
    </submittedName>
</protein>
<comment type="caution">
    <text evidence="1">The sequence shown here is derived from an EMBL/GenBank/DDBJ whole genome shotgun (WGS) entry which is preliminary data.</text>
</comment>
<gene>
    <name evidence="1" type="ORF">JCM19237_344</name>
</gene>
<name>A0A090R1H7_9GAMM</name>
<dbReference type="EMBL" id="BBMN01000020">
    <property type="protein sequence ID" value="GAL07964.1"/>
    <property type="molecule type" value="Genomic_DNA"/>
</dbReference>
<evidence type="ECO:0000313" key="1">
    <source>
        <dbReference type="EMBL" id="GAL07964.1"/>
    </source>
</evidence>
<organism evidence="1 2">
    <name type="scientific">Photobacterium aphoticum</name>
    <dbReference type="NCBI Taxonomy" id="754436"/>
    <lineage>
        <taxon>Bacteria</taxon>
        <taxon>Pseudomonadati</taxon>
        <taxon>Pseudomonadota</taxon>
        <taxon>Gammaproteobacteria</taxon>
        <taxon>Vibrionales</taxon>
        <taxon>Vibrionaceae</taxon>
        <taxon>Photobacterium</taxon>
    </lineage>
</organism>
<reference evidence="1 2" key="1">
    <citation type="journal article" date="2014" name="Genome Announc.">
        <title>Draft Genome Sequences of Two Vibrionaceae Species, Vibrio ponticus C121 and Photobacterium aphoticum C119, Isolated as Coral Reef Microbiota.</title>
        <authorList>
            <person name="Al-saari N."/>
            <person name="Meirelles P.M."/>
            <person name="Mino S."/>
            <person name="Suda W."/>
            <person name="Oshima K."/>
            <person name="Hattori M."/>
            <person name="Ohkuma M."/>
            <person name="Thompson F.L."/>
            <person name="Gomez-Gil B."/>
            <person name="Sawabe T."/>
            <person name="Sawabe T."/>
        </authorList>
    </citation>
    <scope>NUCLEOTIDE SEQUENCE [LARGE SCALE GENOMIC DNA]</scope>
    <source>
        <strain evidence="1 2">JCM 19237</strain>
    </source>
</reference>